<reference evidence="10" key="1">
    <citation type="submission" date="2010-09" db="EMBL/GenBank/DDBJ databases">
        <title>The genome sequence of Geomyces destructans 20631-21.</title>
        <authorList>
            <consortium name="The Broad Institute Genome Sequencing Platform"/>
            <person name="Cuomo C.A."/>
            <person name="Blehert D.S."/>
            <person name="Lorch J.M."/>
            <person name="Young S.K."/>
            <person name="Zeng Q."/>
            <person name="Gargeya S."/>
            <person name="Fitzgerald M."/>
            <person name="Haas B."/>
            <person name="Abouelleil A."/>
            <person name="Alvarado L."/>
            <person name="Arachchi H.M."/>
            <person name="Berlin A."/>
            <person name="Brown A."/>
            <person name="Chapman S.B."/>
            <person name="Chen Z."/>
            <person name="Dunbar C."/>
            <person name="Freedman E."/>
            <person name="Gearin G."/>
            <person name="Gellesch M."/>
            <person name="Goldberg J."/>
            <person name="Griggs A."/>
            <person name="Gujja S."/>
            <person name="Heiman D."/>
            <person name="Howarth C."/>
            <person name="Larson L."/>
            <person name="Lui A."/>
            <person name="MacDonald P.J.P."/>
            <person name="Montmayeur A."/>
            <person name="Murphy C."/>
            <person name="Neiman D."/>
            <person name="Pearson M."/>
            <person name="Priest M."/>
            <person name="Roberts A."/>
            <person name="Saif S."/>
            <person name="Shea T."/>
            <person name="Shenoy N."/>
            <person name="Sisk P."/>
            <person name="Stolte C."/>
            <person name="Sykes S."/>
            <person name="Wortman J."/>
            <person name="Nusbaum C."/>
            <person name="Birren B."/>
        </authorList>
    </citation>
    <scope>NUCLEOTIDE SEQUENCE [LARGE SCALE GENOMIC DNA]</scope>
    <source>
        <strain evidence="10">ATCC MYA-4855 / 20631-21</strain>
    </source>
</reference>
<dbReference type="InParanoid" id="L8FYY7"/>
<sequence>MFGAKKQVLLDIWTELVNARMESGHAYAKSLRAVKSCVGTTWCRFGVGDSVGMAIRLEQRYKSIRSSHKIKDTDRVQVLGFNVFVGGNGGAKPRHSELLAKDVPPDEVISLLDRYLIFYIRTADKLQCTGRWIENLPGGIYYLREVVINDKLGICAELERQMEELVSSYFCEWAETIKDPERRKHFEQFSNTPETVDTVEIVEERGQSRSLKSVGNRGRRTGHITENFKGHQWSHVSWQPILKSHHFSEEKLEISSTNIKRGDTQLAIFKIKGKYYATQQMCPHKGAFVLSDGFIGDTDAGTYWISCPLCKRNFELNGE</sequence>
<dbReference type="GO" id="GO:0051537">
    <property type="term" value="F:2 iron, 2 sulfur cluster binding"/>
    <property type="evidence" value="ECO:0007669"/>
    <property type="project" value="UniProtKB-KW"/>
</dbReference>
<dbReference type="GO" id="GO:0046872">
    <property type="term" value="F:metal ion binding"/>
    <property type="evidence" value="ECO:0007669"/>
    <property type="project" value="UniProtKB-KW"/>
</dbReference>
<dbReference type="GO" id="GO:0042128">
    <property type="term" value="P:nitrate assimilation"/>
    <property type="evidence" value="ECO:0007669"/>
    <property type="project" value="UniProtKB-KW"/>
</dbReference>
<dbReference type="InterPro" id="IPR052034">
    <property type="entry name" value="NasD-like"/>
</dbReference>
<keyword evidence="3" id="KW-0479">Metal-binding</keyword>
<evidence type="ECO:0000313" key="9">
    <source>
        <dbReference type="EMBL" id="ELR05754.1"/>
    </source>
</evidence>
<evidence type="ECO:0000256" key="3">
    <source>
        <dbReference type="ARBA" id="ARBA00022723"/>
    </source>
</evidence>
<proteinExistence type="predicted"/>
<keyword evidence="6" id="KW-0411">Iron-sulfur</keyword>
<keyword evidence="5" id="KW-0408">Iron</keyword>
<organism evidence="9 10">
    <name type="scientific">Pseudogymnoascus destructans (strain ATCC MYA-4855 / 20631-21)</name>
    <name type="common">Bat white-nose syndrome fungus</name>
    <name type="synonym">Geomyces destructans</name>
    <dbReference type="NCBI Taxonomy" id="658429"/>
    <lineage>
        <taxon>Eukaryota</taxon>
        <taxon>Fungi</taxon>
        <taxon>Dikarya</taxon>
        <taxon>Ascomycota</taxon>
        <taxon>Pezizomycotina</taxon>
        <taxon>Leotiomycetes</taxon>
        <taxon>Thelebolales</taxon>
        <taxon>Thelebolaceae</taxon>
        <taxon>Pseudogymnoascus</taxon>
    </lineage>
</organism>
<dbReference type="InterPro" id="IPR036922">
    <property type="entry name" value="Rieske_2Fe-2S_sf"/>
</dbReference>
<keyword evidence="10" id="KW-1185">Reference proteome</keyword>
<dbReference type="SUPFAM" id="SSF50022">
    <property type="entry name" value="ISP domain"/>
    <property type="match status" value="1"/>
</dbReference>
<gene>
    <name evidence="9" type="ORF">GMDG_07596</name>
</gene>
<evidence type="ECO:0000259" key="8">
    <source>
        <dbReference type="PROSITE" id="PS51296"/>
    </source>
</evidence>
<name>L8FYY7_PSED2</name>
<dbReference type="Pfam" id="PF13806">
    <property type="entry name" value="Rieske_2"/>
    <property type="match status" value="1"/>
</dbReference>
<dbReference type="Proteomes" id="UP000011064">
    <property type="component" value="Unassembled WGS sequence"/>
</dbReference>
<dbReference type="PANTHER" id="PTHR43809:SF1">
    <property type="entry name" value="NITRITE REDUCTASE (NADH) LARGE SUBUNIT"/>
    <property type="match status" value="1"/>
</dbReference>
<dbReference type="InterPro" id="IPR045854">
    <property type="entry name" value="NO2/SO3_Rdtase_4Fe4S_sf"/>
</dbReference>
<dbReference type="Gene3D" id="3.30.413.10">
    <property type="entry name" value="Sulfite Reductase Hemoprotein, domain 1"/>
    <property type="match status" value="1"/>
</dbReference>
<dbReference type="InterPro" id="IPR012748">
    <property type="entry name" value="Rieske-like_NirD"/>
</dbReference>
<feature type="domain" description="Rieske" evidence="8">
    <location>
        <begin position="242"/>
        <end position="319"/>
    </location>
</feature>
<dbReference type="HOGENOM" id="CLU_871920_0_0_1"/>
<dbReference type="InterPro" id="IPR017941">
    <property type="entry name" value="Rieske_2Fe-2S"/>
</dbReference>
<keyword evidence="4" id="KW-0560">Oxidoreductase</keyword>
<dbReference type="PANTHER" id="PTHR43809">
    <property type="entry name" value="NITRITE REDUCTASE (NADH) LARGE SUBUNIT"/>
    <property type="match status" value="1"/>
</dbReference>
<keyword evidence="1" id="KW-0349">Heme</keyword>
<evidence type="ECO:0000313" key="10">
    <source>
        <dbReference type="Proteomes" id="UP000011064"/>
    </source>
</evidence>
<dbReference type="Gene3D" id="2.102.10.10">
    <property type="entry name" value="Rieske [2Fe-2S] iron-sulphur domain"/>
    <property type="match status" value="1"/>
</dbReference>
<keyword evidence="2" id="KW-0001">2Fe-2S</keyword>
<evidence type="ECO:0000256" key="7">
    <source>
        <dbReference type="ARBA" id="ARBA00023063"/>
    </source>
</evidence>
<dbReference type="GO" id="GO:0008942">
    <property type="term" value="F:nitrite reductase [NAD(P)H] activity"/>
    <property type="evidence" value="ECO:0007669"/>
    <property type="project" value="InterPro"/>
</dbReference>
<dbReference type="AlphaFoldDB" id="L8FYY7"/>
<evidence type="ECO:0000256" key="1">
    <source>
        <dbReference type="ARBA" id="ARBA00022617"/>
    </source>
</evidence>
<accession>L8FYY7</accession>
<evidence type="ECO:0000256" key="4">
    <source>
        <dbReference type="ARBA" id="ARBA00023002"/>
    </source>
</evidence>
<dbReference type="PROSITE" id="PS51296">
    <property type="entry name" value="RIESKE"/>
    <property type="match status" value="1"/>
</dbReference>
<dbReference type="VEuPathDB" id="FungiDB:GMDG_07596"/>
<dbReference type="SUPFAM" id="SSF56014">
    <property type="entry name" value="Nitrite and sulphite reductase 4Fe-4S domain-like"/>
    <property type="match status" value="1"/>
</dbReference>
<keyword evidence="7" id="KW-0534">Nitrate assimilation</keyword>
<evidence type="ECO:0000256" key="6">
    <source>
        <dbReference type="ARBA" id="ARBA00023014"/>
    </source>
</evidence>
<dbReference type="STRING" id="658429.L8FYY7"/>
<evidence type="ECO:0000256" key="2">
    <source>
        <dbReference type="ARBA" id="ARBA00022714"/>
    </source>
</evidence>
<dbReference type="EMBL" id="GL573407">
    <property type="protein sequence ID" value="ELR05754.1"/>
    <property type="molecule type" value="Genomic_DNA"/>
</dbReference>
<dbReference type="NCBIfam" id="TIGR02378">
    <property type="entry name" value="nirD_assim_sml"/>
    <property type="match status" value="1"/>
</dbReference>
<evidence type="ECO:0000256" key="5">
    <source>
        <dbReference type="ARBA" id="ARBA00023004"/>
    </source>
</evidence>
<protein>
    <recommendedName>
        <fullName evidence="8">Rieske domain-containing protein</fullName>
    </recommendedName>
</protein>